<dbReference type="Pfam" id="PF04592">
    <property type="entry name" value="SelP_N"/>
    <property type="match status" value="1"/>
</dbReference>
<dbReference type="InterPro" id="IPR037941">
    <property type="entry name" value="SeP"/>
</dbReference>
<dbReference type="PANTHER" id="PTHR10105:SF3">
    <property type="entry name" value="SELENOPROTEIN P"/>
    <property type="match status" value="1"/>
</dbReference>
<feature type="compositionally biased region" description="Basic and acidic residues" evidence="6">
    <location>
        <begin position="255"/>
        <end position="274"/>
    </location>
</feature>
<keyword evidence="3" id="KW-0732">Signal</keyword>
<feature type="compositionally biased region" description="Basic and acidic residues" evidence="6">
    <location>
        <begin position="192"/>
        <end position="216"/>
    </location>
</feature>
<dbReference type="InterPro" id="IPR007671">
    <property type="entry name" value="Selenoprotein-P_N"/>
</dbReference>
<keyword evidence="9" id="KW-1185">Reference proteome</keyword>
<dbReference type="EMBL" id="VFJC01000009">
    <property type="protein sequence ID" value="KAB5567967.1"/>
    <property type="molecule type" value="Genomic_DNA"/>
</dbReference>
<evidence type="ECO:0000256" key="2">
    <source>
        <dbReference type="ARBA" id="ARBA00022525"/>
    </source>
</evidence>
<feature type="domain" description="Selenoprotein P N-terminal" evidence="7">
    <location>
        <begin position="74"/>
        <end position="272"/>
    </location>
</feature>
<keyword evidence="4" id="KW-0712">Selenocysteine</keyword>
<feature type="region of interest" description="Disordered" evidence="6">
    <location>
        <begin position="192"/>
        <end position="274"/>
    </location>
</feature>
<protein>
    <recommendedName>
        <fullName evidence="7">Selenoprotein P N-terminal domain-containing protein</fullName>
    </recommendedName>
</protein>
<keyword evidence="5" id="KW-0325">Glycoprotein</keyword>
<evidence type="ECO:0000256" key="1">
    <source>
        <dbReference type="ARBA" id="ARBA00004613"/>
    </source>
</evidence>
<name>A0A5N5NLR0_PANHP</name>
<evidence type="ECO:0000313" key="8">
    <source>
        <dbReference type="EMBL" id="KAB5567967.1"/>
    </source>
</evidence>
<sequence length="336" mass="38793">MCVYVILCEIWEGKWAELVENFVLVLKNKWGINRTRLRRVFIDLRRLERKSALTEDFWRKKQHTECVLVGRSDVEAARLDELRQKLQDAGFVNITYMVVNSQDENSLRLHSLLEKKLSDNIALYKQNPEDPDVWSIAKVEKDDFQIYDRCGHLTHHLSLPYTILSQPHVEDAIRNTYCTAVCGDCQQEHSDDLEACNRTKEEKTEEETPKTEEEDHHHHHHHGGHHHGHHHHGHHHHGGHHHGHHHHGGHHHGHQPHDGGERHSHSGSDHQHGHEGQVIVGQVQRGSVDLGEVQRRQFDLGQAHVGQIDLGQVGIRQVDLEHVADDVGNQQVMRHP</sequence>
<comment type="caution">
    <text evidence="8">The sequence shown here is derived from an EMBL/GenBank/DDBJ whole genome shotgun (WGS) entry which is preliminary data.</text>
</comment>
<reference evidence="8 9" key="1">
    <citation type="submission" date="2019-06" db="EMBL/GenBank/DDBJ databases">
        <title>A chromosome-scale genome assembly of the striped catfish, Pangasianodon hypophthalmus.</title>
        <authorList>
            <person name="Wen M."/>
            <person name="Zahm M."/>
            <person name="Roques C."/>
            <person name="Cabau C."/>
            <person name="Klopp C."/>
            <person name="Donnadieu C."/>
            <person name="Jouanno E."/>
            <person name="Avarre J.-C."/>
            <person name="Campet M."/>
            <person name="Ha T.T.T."/>
            <person name="Dugue R."/>
            <person name="Lampietro C."/>
            <person name="Louis A."/>
            <person name="Herpin A."/>
            <person name="Echchiki A."/>
            <person name="Berthelot C."/>
            <person name="Parey E."/>
            <person name="Roest-Crollius H."/>
            <person name="Braasch I."/>
            <person name="Postlethwait J."/>
            <person name="Bobe J."/>
            <person name="Montfort J."/>
            <person name="Bouchez O."/>
            <person name="Begum T."/>
            <person name="Schartl M."/>
            <person name="Guiguen Y."/>
        </authorList>
    </citation>
    <scope>NUCLEOTIDE SEQUENCE [LARGE SCALE GENOMIC DNA]</scope>
    <source>
        <strain evidence="8 9">Indonesia</strain>
        <tissue evidence="8">Blood</tissue>
    </source>
</reference>
<dbReference type="Proteomes" id="UP000327468">
    <property type="component" value="Chromosome 8"/>
</dbReference>
<dbReference type="AlphaFoldDB" id="A0A5N5NLR0"/>
<dbReference type="GO" id="GO:0005576">
    <property type="term" value="C:extracellular region"/>
    <property type="evidence" value="ECO:0007669"/>
    <property type="project" value="UniProtKB-SubCell"/>
</dbReference>
<keyword evidence="2" id="KW-0964">Secreted</keyword>
<evidence type="ECO:0000259" key="7">
    <source>
        <dbReference type="Pfam" id="PF04592"/>
    </source>
</evidence>
<organism evidence="8 9">
    <name type="scientific">Pangasianodon hypophthalmus</name>
    <name type="common">Striped catfish</name>
    <name type="synonym">Helicophagus hypophthalmus</name>
    <dbReference type="NCBI Taxonomy" id="310915"/>
    <lineage>
        <taxon>Eukaryota</taxon>
        <taxon>Metazoa</taxon>
        <taxon>Chordata</taxon>
        <taxon>Craniata</taxon>
        <taxon>Vertebrata</taxon>
        <taxon>Euteleostomi</taxon>
        <taxon>Actinopterygii</taxon>
        <taxon>Neopterygii</taxon>
        <taxon>Teleostei</taxon>
        <taxon>Ostariophysi</taxon>
        <taxon>Siluriformes</taxon>
        <taxon>Pangasiidae</taxon>
        <taxon>Pangasianodon</taxon>
    </lineage>
</organism>
<evidence type="ECO:0000256" key="3">
    <source>
        <dbReference type="ARBA" id="ARBA00022729"/>
    </source>
</evidence>
<evidence type="ECO:0000256" key="6">
    <source>
        <dbReference type="SAM" id="MobiDB-lite"/>
    </source>
</evidence>
<dbReference type="PANTHER" id="PTHR10105">
    <property type="entry name" value="SELENOPROTEIN P"/>
    <property type="match status" value="1"/>
</dbReference>
<accession>A0A5N5NLR0</accession>
<proteinExistence type="predicted"/>
<evidence type="ECO:0000256" key="4">
    <source>
        <dbReference type="ARBA" id="ARBA00022933"/>
    </source>
</evidence>
<comment type="subcellular location">
    <subcellularLocation>
        <location evidence="1">Secreted</location>
    </subcellularLocation>
</comment>
<dbReference type="GO" id="GO:0001887">
    <property type="term" value="P:selenium compound metabolic process"/>
    <property type="evidence" value="ECO:0007669"/>
    <property type="project" value="TreeGrafter"/>
</dbReference>
<evidence type="ECO:0000313" key="9">
    <source>
        <dbReference type="Proteomes" id="UP000327468"/>
    </source>
</evidence>
<dbReference type="GO" id="GO:0008430">
    <property type="term" value="F:selenium binding"/>
    <property type="evidence" value="ECO:0007669"/>
    <property type="project" value="InterPro"/>
</dbReference>
<feature type="compositionally biased region" description="Basic residues" evidence="6">
    <location>
        <begin position="217"/>
        <end position="254"/>
    </location>
</feature>
<evidence type="ECO:0000256" key="5">
    <source>
        <dbReference type="ARBA" id="ARBA00023180"/>
    </source>
</evidence>
<gene>
    <name evidence="8" type="ORF">PHYPO_G00238860</name>
</gene>